<gene>
    <name evidence="1" type="ORF">ElyMa_001953700</name>
</gene>
<keyword evidence="2" id="KW-1185">Reference proteome</keyword>
<evidence type="ECO:0008006" key="3">
    <source>
        <dbReference type="Google" id="ProtNLM"/>
    </source>
</evidence>
<dbReference type="EMBL" id="BMAT01003969">
    <property type="protein sequence ID" value="GFR65711.1"/>
    <property type="molecule type" value="Genomic_DNA"/>
</dbReference>
<dbReference type="Proteomes" id="UP000762676">
    <property type="component" value="Unassembled WGS sequence"/>
</dbReference>
<proteinExistence type="predicted"/>
<name>A0AAV4EYT9_9GAST</name>
<evidence type="ECO:0000313" key="1">
    <source>
        <dbReference type="EMBL" id="GFR65711.1"/>
    </source>
</evidence>
<sequence>MRKPYCLCCSEATCCSRVTMYTFIRRACSDAIYLAAPTRRQPATSGTINTPYDSYNIRRCWESNPQPPDYDFDALTMIATRSCSTKRWKKTK</sequence>
<protein>
    <recommendedName>
        <fullName evidence="3">Secreted protein</fullName>
    </recommendedName>
</protein>
<organism evidence="1 2">
    <name type="scientific">Elysia marginata</name>
    <dbReference type="NCBI Taxonomy" id="1093978"/>
    <lineage>
        <taxon>Eukaryota</taxon>
        <taxon>Metazoa</taxon>
        <taxon>Spiralia</taxon>
        <taxon>Lophotrochozoa</taxon>
        <taxon>Mollusca</taxon>
        <taxon>Gastropoda</taxon>
        <taxon>Heterobranchia</taxon>
        <taxon>Euthyneura</taxon>
        <taxon>Panpulmonata</taxon>
        <taxon>Sacoglossa</taxon>
        <taxon>Placobranchoidea</taxon>
        <taxon>Plakobranchidae</taxon>
        <taxon>Elysia</taxon>
    </lineage>
</organism>
<dbReference type="AlphaFoldDB" id="A0AAV4EYT9"/>
<accession>A0AAV4EYT9</accession>
<comment type="caution">
    <text evidence="1">The sequence shown here is derived from an EMBL/GenBank/DDBJ whole genome shotgun (WGS) entry which is preliminary data.</text>
</comment>
<reference evidence="1 2" key="1">
    <citation type="journal article" date="2021" name="Elife">
        <title>Chloroplast acquisition without the gene transfer in kleptoplastic sea slugs, Plakobranchus ocellatus.</title>
        <authorList>
            <person name="Maeda T."/>
            <person name="Takahashi S."/>
            <person name="Yoshida T."/>
            <person name="Shimamura S."/>
            <person name="Takaki Y."/>
            <person name="Nagai Y."/>
            <person name="Toyoda A."/>
            <person name="Suzuki Y."/>
            <person name="Arimoto A."/>
            <person name="Ishii H."/>
            <person name="Satoh N."/>
            <person name="Nishiyama T."/>
            <person name="Hasebe M."/>
            <person name="Maruyama T."/>
            <person name="Minagawa J."/>
            <person name="Obokata J."/>
            <person name="Shigenobu S."/>
        </authorList>
    </citation>
    <scope>NUCLEOTIDE SEQUENCE [LARGE SCALE GENOMIC DNA]</scope>
</reference>
<evidence type="ECO:0000313" key="2">
    <source>
        <dbReference type="Proteomes" id="UP000762676"/>
    </source>
</evidence>